<sequence length="314" mass="33954">MSNLDPVALECLAAVIEEGGFEKAAVRLNVTQSAVSQRLRALEAQIGSVLVVRSRPLRPTAAGQLLLKHTQQLRLLRTDLEQELHSLLPHAVGRSAHDEAISIAINADSIATWAIDALQDIALQQLPLEIITDDQDHTLELLRTGEVLGCVTTMPQALRGCRVTALGAMHYIAVAAPSFAEQHVPQGLNRSNFKHLPFLSYNRKDDMQRVFVARAMGLKTVGLHQLYVPNSEAQVRAVAAGWGVGVVPELLARPYLADGRLVNVAEAQVLRVDLYWHCWNLQSALLSALSDAMVQSAKGSLGPATAAARATVKA</sequence>
<keyword evidence="2" id="KW-0805">Transcription regulation</keyword>
<dbReference type="SUPFAM" id="SSF46785">
    <property type="entry name" value="Winged helix' DNA-binding domain"/>
    <property type="match status" value="1"/>
</dbReference>
<dbReference type="KEGG" id="cpis:HS961_01655"/>
<dbReference type="SUPFAM" id="SSF53850">
    <property type="entry name" value="Periplasmic binding protein-like II"/>
    <property type="match status" value="1"/>
</dbReference>
<dbReference type="EMBL" id="CP058554">
    <property type="protein sequence ID" value="QMV71642.1"/>
    <property type="molecule type" value="Genomic_DNA"/>
</dbReference>
<proteinExistence type="inferred from homology"/>
<dbReference type="NCBIfam" id="NF002964">
    <property type="entry name" value="PRK03635.1"/>
    <property type="match status" value="1"/>
</dbReference>
<dbReference type="Gene3D" id="1.10.10.10">
    <property type="entry name" value="Winged helix-like DNA-binding domain superfamily/Winged helix DNA-binding domain"/>
    <property type="match status" value="1"/>
</dbReference>
<dbReference type="GO" id="GO:0003700">
    <property type="term" value="F:DNA-binding transcription factor activity"/>
    <property type="evidence" value="ECO:0007669"/>
    <property type="project" value="InterPro"/>
</dbReference>
<dbReference type="GO" id="GO:0003677">
    <property type="term" value="F:DNA binding"/>
    <property type="evidence" value="ECO:0007669"/>
    <property type="project" value="UniProtKB-KW"/>
</dbReference>
<dbReference type="NCBIfam" id="TIGR03298">
    <property type="entry name" value="argP"/>
    <property type="match status" value="1"/>
</dbReference>
<dbReference type="RefSeq" id="WP_182326076.1">
    <property type="nucleotide sequence ID" value="NZ_CP058554.1"/>
</dbReference>
<evidence type="ECO:0000256" key="1">
    <source>
        <dbReference type="ARBA" id="ARBA00009437"/>
    </source>
</evidence>
<feature type="domain" description="HTH lysR-type" evidence="5">
    <location>
        <begin position="4"/>
        <end position="60"/>
    </location>
</feature>
<keyword evidence="7" id="KW-1185">Reference proteome</keyword>
<evidence type="ECO:0000256" key="2">
    <source>
        <dbReference type="ARBA" id="ARBA00023015"/>
    </source>
</evidence>
<gene>
    <name evidence="6" type="ORF">HS961_01655</name>
</gene>
<evidence type="ECO:0000313" key="6">
    <source>
        <dbReference type="EMBL" id="QMV71642.1"/>
    </source>
</evidence>
<dbReference type="InterPro" id="IPR000847">
    <property type="entry name" value="LysR_HTH_N"/>
</dbReference>
<dbReference type="InterPro" id="IPR005119">
    <property type="entry name" value="LysR_subst-bd"/>
</dbReference>
<name>A0A7G5ECB7_9BURK</name>
<evidence type="ECO:0000256" key="4">
    <source>
        <dbReference type="ARBA" id="ARBA00023163"/>
    </source>
</evidence>
<dbReference type="InterPro" id="IPR036390">
    <property type="entry name" value="WH_DNA-bd_sf"/>
</dbReference>
<dbReference type="Pfam" id="PF00126">
    <property type="entry name" value="HTH_1"/>
    <property type="match status" value="1"/>
</dbReference>
<reference evidence="6 7" key="1">
    <citation type="journal article" date="2020" name="G3 (Bethesda)">
        <title>CeMbio - The Caenorhabditis elegans Microbiome Resource.</title>
        <authorList>
            <person name="Dirksen P."/>
            <person name="Assie A."/>
            <person name="Zimmermann J."/>
            <person name="Zhang F."/>
            <person name="Tietje A.M."/>
            <person name="Marsh S.A."/>
            <person name="Felix M.A."/>
            <person name="Shapira M."/>
            <person name="Kaleta C."/>
            <person name="Schulenburg H."/>
            <person name="Samuel B."/>
        </authorList>
    </citation>
    <scope>NUCLEOTIDE SEQUENCE [LARGE SCALE GENOMIC DNA]</scope>
    <source>
        <strain evidence="6 7">BIGb0172</strain>
    </source>
</reference>
<dbReference type="InterPro" id="IPR017685">
    <property type="entry name" value="ArgP"/>
</dbReference>
<accession>A0A7G5ECB7</accession>
<evidence type="ECO:0000256" key="3">
    <source>
        <dbReference type="ARBA" id="ARBA00023125"/>
    </source>
</evidence>
<dbReference type="Pfam" id="PF03466">
    <property type="entry name" value="LysR_substrate"/>
    <property type="match status" value="1"/>
</dbReference>
<protein>
    <submittedName>
        <fullName evidence="6">LysR family transcriptional regulator ArgP</fullName>
    </submittedName>
</protein>
<dbReference type="AlphaFoldDB" id="A0A7G5ECB7"/>
<evidence type="ECO:0000313" key="7">
    <source>
        <dbReference type="Proteomes" id="UP000515240"/>
    </source>
</evidence>
<evidence type="ECO:0000259" key="5">
    <source>
        <dbReference type="PROSITE" id="PS50931"/>
    </source>
</evidence>
<dbReference type="Gene3D" id="3.40.190.290">
    <property type="match status" value="1"/>
</dbReference>
<dbReference type="InterPro" id="IPR036388">
    <property type="entry name" value="WH-like_DNA-bd_sf"/>
</dbReference>
<dbReference type="PANTHER" id="PTHR30579:SF2">
    <property type="entry name" value="HTH-TYPE TRANSCRIPTIONAL REGULATOR ARGP"/>
    <property type="match status" value="1"/>
</dbReference>
<comment type="similarity">
    <text evidence="1">Belongs to the LysR transcriptional regulatory family.</text>
</comment>
<dbReference type="NCBIfam" id="NF009888">
    <property type="entry name" value="PRK13348.1"/>
    <property type="match status" value="1"/>
</dbReference>
<dbReference type="Proteomes" id="UP000515240">
    <property type="component" value="Chromosome"/>
</dbReference>
<dbReference type="InterPro" id="IPR050176">
    <property type="entry name" value="LTTR"/>
</dbReference>
<keyword evidence="3" id="KW-0238">DNA-binding</keyword>
<keyword evidence="4" id="KW-0804">Transcription</keyword>
<dbReference type="PANTHER" id="PTHR30579">
    <property type="entry name" value="TRANSCRIPTIONAL REGULATOR"/>
    <property type="match status" value="1"/>
</dbReference>
<organism evidence="6 7">
    <name type="scientific">Comamonas piscis</name>
    <dbReference type="NCBI Taxonomy" id="1562974"/>
    <lineage>
        <taxon>Bacteria</taxon>
        <taxon>Pseudomonadati</taxon>
        <taxon>Pseudomonadota</taxon>
        <taxon>Betaproteobacteria</taxon>
        <taxon>Burkholderiales</taxon>
        <taxon>Comamonadaceae</taxon>
        <taxon>Comamonas</taxon>
    </lineage>
</organism>
<dbReference type="PROSITE" id="PS50931">
    <property type="entry name" value="HTH_LYSR"/>
    <property type="match status" value="1"/>
</dbReference>
<dbReference type="PRINTS" id="PR00039">
    <property type="entry name" value="HTHLYSR"/>
</dbReference>